<proteinExistence type="predicted"/>
<evidence type="ECO:0000313" key="2">
    <source>
        <dbReference type="EMBL" id="KAK0166566.1"/>
    </source>
</evidence>
<gene>
    <name evidence="2" type="ORF">PV327_004060</name>
</gene>
<name>A0AA39FBS8_MICHY</name>
<reference evidence="2" key="1">
    <citation type="journal article" date="2023" name="bioRxiv">
        <title>Scaffold-level genome assemblies of two parasitoid biocontrol wasps reveal the parthenogenesis mechanism and an associated novel virus.</title>
        <authorList>
            <person name="Inwood S."/>
            <person name="Skelly J."/>
            <person name="Guhlin J."/>
            <person name="Harrop T."/>
            <person name="Goldson S."/>
            <person name="Dearden P."/>
        </authorList>
    </citation>
    <scope>NUCLEOTIDE SEQUENCE</scope>
    <source>
        <strain evidence="2">Lincoln</strain>
        <tissue evidence="2">Whole body</tissue>
    </source>
</reference>
<keyword evidence="3" id="KW-1185">Reference proteome</keyword>
<dbReference type="AlphaFoldDB" id="A0AA39FBS8"/>
<feature type="compositionally biased region" description="Polar residues" evidence="1">
    <location>
        <begin position="328"/>
        <end position="349"/>
    </location>
</feature>
<organism evidence="2 3">
    <name type="scientific">Microctonus hyperodae</name>
    <name type="common">Parasitoid wasp</name>
    <dbReference type="NCBI Taxonomy" id="165561"/>
    <lineage>
        <taxon>Eukaryota</taxon>
        <taxon>Metazoa</taxon>
        <taxon>Ecdysozoa</taxon>
        <taxon>Arthropoda</taxon>
        <taxon>Hexapoda</taxon>
        <taxon>Insecta</taxon>
        <taxon>Pterygota</taxon>
        <taxon>Neoptera</taxon>
        <taxon>Endopterygota</taxon>
        <taxon>Hymenoptera</taxon>
        <taxon>Apocrita</taxon>
        <taxon>Ichneumonoidea</taxon>
        <taxon>Braconidae</taxon>
        <taxon>Euphorinae</taxon>
        <taxon>Microctonus</taxon>
    </lineage>
</organism>
<comment type="caution">
    <text evidence="2">The sequence shown here is derived from an EMBL/GenBank/DDBJ whole genome shotgun (WGS) entry which is preliminary data.</text>
</comment>
<evidence type="ECO:0000256" key="1">
    <source>
        <dbReference type="SAM" id="MobiDB-lite"/>
    </source>
</evidence>
<evidence type="ECO:0000313" key="3">
    <source>
        <dbReference type="Proteomes" id="UP001168972"/>
    </source>
</evidence>
<feature type="region of interest" description="Disordered" evidence="1">
    <location>
        <begin position="327"/>
        <end position="384"/>
    </location>
</feature>
<sequence length="396" mass="43634">MATPHVDPVSTDANNSEKTVTVNIEELLSTPVTTSKDPEVINIIKELNIEIAKCAAQPVRPVIKSRYANRRDKWLMPELGDSSSGDPTAISTPRVRSKVQIRSYTGTVNNALRDSSPTPAITIGAQIATITSTETNSSKLQKPRITSDEILPVKISLQRYRQRAKEAQSTIKRVKLCEPSVNVNKIKRKDTRTTGKAKPKVVSTKAPAKPKAKKTPTKVTTKQPVQTPTKITTKQPVETTTNKDAKHTTKRIQTANPWANAYRIPLIATPVATTTSASVPAEVHTKIPQPVIATPSVINNVTRVPEASHETKNNKDVPVITIDEETNDSSTSTIKMVSPETSVERNTQVEPPFGREPNVEEPWSIKRSPPVKSQSNPESACMRVKRRERRIKHCLP</sequence>
<dbReference type="EMBL" id="JAQQBR010001832">
    <property type="protein sequence ID" value="KAK0166566.1"/>
    <property type="molecule type" value="Genomic_DNA"/>
</dbReference>
<dbReference type="Proteomes" id="UP001168972">
    <property type="component" value="Unassembled WGS sequence"/>
</dbReference>
<protein>
    <submittedName>
        <fullName evidence="2">Uncharacterized protein</fullName>
    </submittedName>
</protein>
<feature type="compositionally biased region" description="Basic residues" evidence="1">
    <location>
        <begin position="190"/>
        <end position="199"/>
    </location>
</feature>
<reference evidence="2" key="2">
    <citation type="submission" date="2023-03" db="EMBL/GenBank/DDBJ databases">
        <authorList>
            <person name="Inwood S.N."/>
            <person name="Skelly J.G."/>
            <person name="Guhlin J."/>
            <person name="Harrop T.W.R."/>
            <person name="Goldson S.G."/>
            <person name="Dearden P.K."/>
        </authorList>
    </citation>
    <scope>NUCLEOTIDE SEQUENCE</scope>
    <source>
        <strain evidence="2">Lincoln</strain>
        <tissue evidence="2">Whole body</tissue>
    </source>
</reference>
<feature type="region of interest" description="Disordered" evidence="1">
    <location>
        <begin position="190"/>
        <end position="229"/>
    </location>
</feature>
<accession>A0AA39FBS8</accession>
<feature type="compositionally biased region" description="Low complexity" evidence="1">
    <location>
        <begin position="217"/>
        <end position="229"/>
    </location>
</feature>